<keyword evidence="3" id="KW-0408">Iron</keyword>
<evidence type="ECO:0000256" key="4">
    <source>
        <dbReference type="ARBA" id="ARBA00025742"/>
    </source>
</evidence>
<dbReference type="Pfam" id="PF00149">
    <property type="entry name" value="Metallophos"/>
    <property type="match status" value="1"/>
</dbReference>
<dbReference type="PANTHER" id="PTHR42988:SF2">
    <property type="entry name" value="CYCLIC NUCLEOTIDE PHOSPHODIESTERASE CBUA0032-RELATED"/>
    <property type="match status" value="1"/>
</dbReference>
<evidence type="ECO:0000256" key="2">
    <source>
        <dbReference type="ARBA" id="ARBA00022801"/>
    </source>
</evidence>
<keyword evidence="1" id="KW-0479">Metal-binding</keyword>
<evidence type="ECO:0000256" key="3">
    <source>
        <dbReference type="ARBA" id="ARBA00023004"/>
    </source>
</evidence>
<protein>
    <recommendedName>
        <fullName evidence="5">Calcineurin-like phosphoesterase domain-containing protein</fullName>
    </recommendedName>
</protein>
<dbReference type="InterPro" id="IPR004843">
    <property type="entry name" value="Calcineurin-like_PHP"/>
</dbReference>
<evidence type="ECO:0000313" key="7">
    <source>
        <dbReference type="Proteomes" id="UP000244338"/>
    </source>
</evidence>
<gene>
    <name evidence="6" type="ORF">BSOLF_0048</name>
</gene>
<name>A0A2R6XXN7_9BACL</name>
<dbReference type="GO" id="GO:0046872">
    <property type="term" value="F:metal ion binding"/>
    <property type="evidence" value="ECO:0007669"/>
    <property type="project" value="UniProtKB-KW"/>
</dbReference>
<evidence type="ECO:0000313" key="6">
    <source>
        <dbReference type="EMBL" id="PTQ55178.1"/>
    </source>
</evidence>
<keyword evidence="2" id="KW-0378">Hydrolase</keyword>
<accession>A0A2R6XXN7</accession>
<dbReference type="PANTHER" id="PTHR42988">
    <property type="entry name" value="PHOSPHOHYDROLASE"/>
    <property type="match status" value="1"/>
</dbReference>
<dbReference type="InterPro" id="IPR050884">
    <property type="entry name" value="CNP_phosphodiesterase-III"/>
</dbReference>
<reference evidence="7" key="1">
    <citation type="journal article" date="2018" name="Sci. Rep.">
        <title>Lignite coal burning seam in the remote Altai Mountains harbors a hydrogen-driven thermophilic microbial community.</title>
        <authorList>
            <person name="Kadnikov V.V."/>
            <person name="Mardanov A.V."/>
            <person name="Ivasenko D.A."/>
            <person name="Antsiferov D.V."/>
            <person name="Beletsky A.V."/>
            <person name="Karnachuk O.V."/>
            <person name="Ravin N.V."/>
        </authorList>
    </citation>
    <scope>NUCLEOTIDE SEQUENCE [LARGE SCALE GENOMIC DNA]</scope>
</reference>
<dbReference type="AlphaFoldDB" id="A0A2R6XXN7"/>
<organism evidence="6 7">
    <name type="scientific">Candidatus Carbonibacillus altaicus</name>
    <dbReference type="NCBI Taxonomy" id="2163959"/>
    <lineage>
        <taxon>Bacteria</taxon>
        <taxon>Bacillati</taxon>
        <taxon>Bacillota</taxon>
        <taxon>Bacilli</taxon>
        <taxon>Bacillales</taxon>
        <taxon>Candidatus Carbonibacillus</taxon>
    </lineage>
</organism>
<dbReference type="GO" id="GO:0016787">
    <property type="term" value="F:hydrolase activity"/>
    <property type="evidence" value="ECO:0007669"/>
    <property type="project" value="UniProtKB-KW"/>
</dbReference>
<proteinExistence type="inferred from homology"/>
<evidence type="ECO:0000259" key="5">
    <source>
        <dbReference type="Pfam" id="PF00149"/>
    </source>
</evidence>
<dbReference type="EMBL" id="PEBX01000173">
    <property type="protein sequence ID" value="PTQ55178.1"/>
    <property type="molecule type" value="Genomic_DNA"/>
</dbReference>
<comment type="caution">
    <text evidence="6">The sequence shown here is derived from an EMBL/GenBank/DDBJ whole genome shotgun (WGS) entry which is preliminary data.</text>
</comment>
<dbReference type="InterPro" id="IPR029052">
    <property type="entry name" value="Metallo-depent_PP-like"/>
</dbReference>
<feature type="domain" description="Calcineurin-like phosphoesterase" evidence="5">
    <location>
        <begin position="1"/>
        <end position="195"/>
    </location>
</feature>
<dbReference type="Gene3D" id="3.60.21.10">
    <property type="match status" value="1"/>
</dbReference>
<sequence>MRIAVLGDFHFSRLVDAEDEARRARDLAAKKVFDAFFSEDADLYVSVGDLTHMGHPDEYRAVYALINQYGKPFYHALGNHDAYSLTKEEILSLTGQKRYDLIETPRARLVFLDTAREMNLPDWSGSLDDMQREWLKDVLHAEDDRPVIIFAHHPIYNTTARSAFDKLSIVPEEKVEELLLAAPTSGIYVCGHNHINSIVTRDRWCFVQTAATWDIPAYRLLTVQDHNVSIELITIDDPELGELIRRFHLQMEGFTPIPQMIAQGDDDALSHTFVFPRLGTEMNTQA</sequence>
<evidence type="ECO:0000256" key="1">
    <source>
        <dbReference type="ARBA" id="ARBA00022723"/>
    </source>
</evidence>
<comment type="similarity">
    <text evidence="4">Belongs to the cyclic nucleotide phosphodiesterase class-III family.</text>
</comment>
<dbReference type="SUPFAM" id="SSF56300">
    <property type="entry name" value="Metallo-dependent phosphatases"/>
    <property type="match status" value="1"/>
</dbReference>
<dbReference type="Proteomes" id="UP000244338">
    <property type="component" value="Unassembled WGS sequence"/>
</dbReference>